<dbReference type="EMBL" id="JAKMXF010000210">
    <property type="protein sequence ID" value="KAI6655248.1"/>
    <property type="molecule type" value="Genomic_DNA"/>
</dbReference>
<protein>
    <submittedName>
        <fullName evidence="4">Glucose-fructose oxidoreductase domain-containing protein 1-like</fullName>
    </submittedName>
</protein>
<dbReference type="InterPro" id="IPR055170">
    <property type="entry name" value="GFO_IDH_MocA-like_dom"/>
</dbReference>
<evidence type="ECO:0000256" key="2">
    <source>
        <dbReference type="ARBA" id="ARBA00023002"/>
    </source>
</evidence>
<keyword evidence="2" id="KW-0560">Oxidoreductase</keyword>
<comment type="similarity">
    <text evidence="1">Belongs to the Gfo/Idh/MocA family.</text>
</comment>
<dbReference type="AlphaFoldDB" id="A0AAV7K224"/>
<evidence type="ECO:0000313" key="4">
    <source>
        <dbReference type="EMBL" id="KAI6655248.1"/>
    </source>
</evidence>
<feature type="domain" description="GFO/IDH/MocA-like oxidoreductase" evidence="3">
    <location>
        <begin position="128"/>
        <end position="261"/>
    </location>
</feature>
<dbReference type="SUPFAM" id="SSF55347">
    <property type="entry name" value="Glyceraldehyde-3-phosphate dehydrogenase-like, C-terminal domain"/>
    <property type="match status" value="1"/>
</dbReference>
<dbReference type="InterPro" id="IPR050463">
    <property type="entry name" value="Gfo/Idh/MocA_oxidrdct_glycsds"/>
</dbReference>
<comment type="caution">
    <text evidence="4">The sequence shown here is derived from an EMBL/GenBank/DDBJ whole genome shotgun (WGS) entry which is preliminary data.</text>
</comment>
<organism evidence="4 5">
    <name type="scientific">Oopsacas minuta</name>
    <dbReference type="NCBI Taxonomy" id="111878"/>
    <lineage>
        <taxon>Eukaryota</taxon>
        <taxon>Metazoa</taxon>
        <taxon>Porifera</taxon>
        <taxon>Hexactinellida</taxon>
        <taxon>Hexasterophora</taxon>
        <taxon>Lyssacinosida</taxon>
        <taxon>Leucopsacidae</taxon>
        <taxon>Oopsacas</taxon>
    </lineage>
</organism>
<dbReference type="Proteomes" id="UP001165289">
    <property type="component" value="Unassembled WGS sequence"/>
</dbReference>
<dbReference type="PANTHER" id="PTHR43818:SF11">
    <property type="entry name" value="BCDNA.GH03377"/>
    <property type="match status" value="1"/>
</dbReference>
<dbReference type="PANTHER" id="PTHR43818">
    <property type="entry name" value="BCDNA.GH03377"/>
    <property type="match status" value="1"/>
</dbReference>
<evidence type="ECO:0000313" key="5">
    <source>
        <dbReference type="Proteomes" id="UP001165289"/>
    </source>
</evidence>
<accession>A0AAV7K224</accession>
<dbReference type="Gene3D" id="3.30.360.10">
    <property type="entry name" value="Dihydrodipicolinate Reductase, domain 2"/>
    <property type="match status" value="1"/>
</dbReference>
<gene>
    <name evidence="4" type="ORF">LOD99_2536</name>
</gene>
<name>A0AAV7K224_9METZ</name>
<proteinExistence type="inferred from homology"/>
<dbReference type="GO" id="GO:0016491">
    <property type="term" value="F:oxidoreductase activity"/>
    <property type="evidence" value="ECO:0007669"/>
    <property type="project" value="UniProtKB-KW"/>
</dbReference>
<sequence>MKGSRPLKIGVIGDGSFVEAWLSTLTGNGHIIHTLFCYNSQDTDMLSIRYNVKYPALSPLHIYSDLDVNLVLIATAPKLIERELIEVSKKEKLCLICSLYTSPSPTITSFFGKKQTYLSYPLRMVRAVQEMRKVVGEGVLGKLSLFEIRLEMPTTLGLNTTCFDWMCEGMMGGGVLNCFGSHCIDAIMFISNENIKEVCCRLCTFFKKTDTIKGFRTISSDDFCSLQLKTNSGTFATVECIGNVPGKERFLIKVIGEYASLSFDGVNLIKESREEGKIKILDVESQSEAGVFSRPFEEGILRQMDCLAGTLDKEIVSDQMIDVINHSHMNSISRVMQAATTSNKTCSWVMIEQAT</sequence>
<reference evidence="4 5" key="1">
    <citation type="journal article" date="2023" name="BMC Biol.">
        <title>The compact genome of the sponge Oopsacas minuta (Hexactinellida) is lacking key metazoan core genes.</title>
        <authorList>
            <person name="Santini S."/>
            <person name="Schenkelaars Q."/>
            <person name="Jourda C."/>
            <person name="Duchesne M."/>
            <person name="Belahbib H."/>
            <person name="Rocher C."/>
            <person name="Selva M."/>
            <person name="Riesgo A."/>
            <person name="Vervoort M."/>
            <person name="Leys S.P."/>
            <person name="Kodjabachian L."/>
            <person name="Le Bivic A."/>
            <person name="Borchiellini C."/>
            <person name="Claverie J.M."/>
            <person name="Renard E."/>
        </authorList>
    </citation>
    <scope>NUCLEOTIDE SEQUENCE [LARGE SCALE GENOMIC DNA]</scope>
    <source>
        <strain evidence="4">SPO-2</strain>
    </source>
</reference>
<keyword evidence="5" id="KW-1185">Reference proteome</keyword>
<evidence type="ECO:0000256" key="1">
    <source>
        <dbReference type="ARBA" id="ARBA00010928"/>
    </source>
</evidence>
<evidence type="ECO:0000259" key="3">
    <source>
        <dbReference type="Pfam" id="PF22725"/>
    </source>
</evidence>
<dbReference type="Pfam" id="PF22725">
    <property type="entry name" value="GFO_IDH_MocA_C3"/>
    <property type="match status" value="1"/>
</dbReference>